<organism evidence="5 6">
    <name type="scientific">Candidatus Gottesmanbacteria bacterium RIFCSPHIGHO2_01_FULL_42_12</name>
    <dbReference type="NCBI Taxonomy" id="1798377"/>
    <lineage>
        <taxon>Bacteria</taxon>
        <taxon>Candidatus Gottesmaniibacteriota</taxon>
    </lineage>
</organism>
<dbReference type="Gene3D" id="3.30.428.10">
    <property type="entry name" value="HIT-like"/>
    <property type="match status" value="2"/>
</dbReference>
<proteinExistence type="predicted"/>
<dbReference type="InterPro" id="IPR005849">
    <property type="entry name" value="GalP_Utransf_N"/>
</dbReference>
<dbReference type="PANTHER" id="PTHR42763:SF2">
    <property type="entry name" value="ADP-GLUCOSE PHOSPHORYLASE"/>
    <property type="match status" value="1"/>
</dbReference>
<evidence type="ECO:0000256" key="2">
    <source>
        <dbReference type="ARBA" id="ARBA00022695"/>
    </source>
</evidence>
<dbReference type="GO" id="GO:0006012">
    <property type="term" value="P:galactose metabolic process"/>
    <property type="evidence" value="ECO:0007669"/>
    <property type="project" value="InterPro"/>
</dbReference>
<evidence type="ECO:0000313" key="6">
    <source>
        <dbReference type="Proteomes" id="UP000178681"/>
    </source>
</evidence>
<comment type="caution">
    <text evidence="5">The sequence shown here is derived from an EMBL/GenBank/DDBJ whole genome shotgun (WGS) entry which is preliminary data.</text>
</comment>
<name>A0A1F5Z6G5_9BACT</name>
<dbReference type="EMBL" id="MFJG01000002">
    <property type="protein sequence ID" value="OGG07757.1"/>
    <property type="molecule type" value="Genomic_DNA"/>
</dbReference>
<dbReference type="InterPro" id="IPR053177">
    <property type="entry name" value="ADP-glucose_phosphorylase"/>
</dbReference>
<dbReference type="STRING" id="1798377.A2872_02225"/>
<protein>
    <recommendedName>
        <fullName evidence="4">Galactose-1-phosphate uridyl transferase N-terminal domain-containing protein</fullName>
    </recommendedName>
</protein>
<evidence type="ECO:0000259" key="4">
    <source>
        <dbReference type="Pfam" id="PF01087"/>
    </source>
</evidence>
<evidence type="ECO:0000256" key="1">
    <source>
        <dbReference type="ARBA" id="ARBA00022679"/>
    </source>
</evidence>
<feature type="domain" description="Galactose-1-phosphate uridyl transferase N-terminal" evidence="4">
    <location>
        <begin position="55"/>
        <end position="116"/>
    </location>
</feature>
<evidence type="ECO:0000313" key="5">
    <source>
        <dbReference type="EMBL" id="OGG07757.1"/>
    </source>
</evidence>
<accession>A0A1F5Z6G5</accession>
<dbReference type="PANTHER" id="PTHR42763">
    <property type="entry name" value="ADP-GLUCOSE PHOSPHORYLASE"/>
    <property type="match status" value="1"/>
</dbReference>
<dbReference type="SUPFAM" id="SSF54197">
    <property type="entry name" value="HIT-like"/>
    <property type="match status" value="2"/>
</dbReference>
<sequence>MKFVADILNRRYLLISEKRKRYKPPTVVCPFCPKSGEHWELKTFRNDFPLTDIHEVIIHSPDHLKDIDELPHTQVEQLLKTYKDRYNRHKYAGKVLIFQNHNAHAGASVVHPHSQLVVFPDSSPYVSIPKEPVANVILETKGCLAYCPEYSEWPYEVWLAPKSQMDGYGSITDEQVYDVAVFLKLILQAMTLKFEIRGEMRKLGATREIPYNFYISPEQEWYIRIIPRLKHLGGFELGSGIMVNTVSPKTAAQEYKKDLGLQL</sequence>
<dbReference type="Pfam" id="PF01087">
    <property type="entry name" value="GalP_UDP_transf"/>
    <property type="match status" value="1"/>
</dbReference>
<gene>
    <name evidence="5" type="ORF">A2872_02225</name>
</gene>
<dbReference type="GO" id="GO:0008108">
    <property type="term" value="F:UDP-glucose:hexose-1-phosphate uridylyltransferase activity"/>
    <property type="evidence" value="ECO:0007669"/>
    <property type="project" value="InterPro"/>
</dbReference>
<dbReference type="AlphaFoldDB" id="A0A1F5Z6G5"/>
<dbReference type="Proteomes" id="UP000178681">
    <property type="component" value="Unassembled WGS sequence"/>
</dbReference>
<reference evidence="5 6" key="1">
    <citation type="journal article" date="2016" name="Nat. Commun.">
        <title>Thousands of microbial genomes shed light on interconnected biogeochemical processes in an aquifer system.</title>
        <authorList>
            <person name="Anantharaman K."/>
            <person name="Brown C.T."/>
            <person name="Hug L.A."/>
            <person name="Sharon I."/>
            <person name="Castelle C.J."/>
            <person name="Probst A.J."/>
            <person name="Thomas B.C."/>
            <person name="Singh A."/>
            <person name="Wilkins M.J."/>
            <person name="Karaoz U."/>
            <person name="Brodie E.L."/>
            <person name="Williams K.H."/>
            <person name="Hubbard S.S."/>
            <person name="Banfield J.F."/>
        </authorList>
    </citation>
    <scope>NUCLEOTIDE SEQUENCE [LARGE SCALE GENOMIC DNA]</scope>
</reference>
<keyword evidence="3" id="KW-0119">Carbohydrate metabolism</keyword>
<keyword evidence="2" id="KW-0548">Nucleotidyltransferase</keyword>
<evidence type="ECO:0000256" key="3">
    <source>
        <dbReference type="ARBA" id="ARBA00023277"/>
    </source>
</evidence>
<keyword evidence="1" id="KW-0808">Transferase</keyword>
<dbReference type="InterPro" id="IPR036265">
    <property type="entry name" value="HIT-like_sf"/>
</dbReference>